<evidence type="ECO:0000313" key="1">
    <source>
        <dbReference type="EMBL" id="MBM6948713.1"/>
    </source>
</evidence>
<evidence type="ECO:0000313" key="2">
    <source>
        <dbReference type="Proteomes" id="UP000705508"/>
    </source>
</evidence>
<comment type="caution">
    <text evidence="1">The sequence shown here is derived from an EMBL/GenBank/DDBJ whole genome shotgun (WGS) entry which is preliminary data.</text>
</comment>
<proteinExistence type="predicted"/>
<name>A0A939BH05_9CLOT</name>
<reference evidence="1" key="2">
    <citation type="journal article" date="2021" name="Sci. Rep.">
        <title>The distribution of antibiotic resistance genes in chicken gut microbiota commensals.</title>
        <authorList>
            <person name="Juricova H."/>
            <person name="Matiasovicova J."/>
            <person name="Kubasova T."/>
            <person name="Cejkova D."/>
            <person name="Rychlik I."/>
        </authorList>
    </citation>
    <scope>NUCLEOTIDE SEQUENCE</scope>
    <source>
        <strain evidence="1">An582</strain>
    </source>
</reference>
<dbReference type="Proteomes" id="UP000705508">
    <property type="component" value="Unassembled WGS sequence"/>
</dbReference>
<dbReference type="Pfam" id="PF11007">
    <property type="entry name" value="CotJA"/>
    <property type="match status" value="1"/>
</dbReference>
<accession>A0A939BH05</accession>
<protein>
    <submittedName>
        <fullName evidence="1">Spore coat associated protein CotJA</fullName>
    </submittedName>
</protein>
<sequence length="64" mass="7287">MTKRQPDMAACAGDEHPSRPLADRSIAMAYVPWQKWRGILELEKGFHSGTIFEELNKPFTGGRR</sequence>
<gene>
    <name evidence="1" type="ORF">H6A20_08625</name>
</gene>
<dbReference type="InterPro" id="IPR020256">
    <property type="entry name" value="Spore_coat_CotJA"/>
</dbReference>
<dbReference type="EMBL" id="JACJKS010000010">
    <property type="protein sequence ID" value="MBM6948713.1"/>
    <property type="molecule type" value="Genomic_DNA"/>
</dbReference>
<reference evidence="1" key="1">
    <citation type="submission" date="2020-08" db="EMBL/GenBank/DDBJ databases">
        <authorList>
            <person name="Cejkova D."/>
            <person name="Kubasova T."/>
            <person name="Jahodarova E."/>
            <person name="Rychlik I."/>
        </authorList>
    </citation>
    <scope>NUCLEOTIDE SEQUENCE</scope>
    <source>
        <strain evidence="1">An582</strain>
    </source>
</reference>
<organism evidence="1 2">
    <name type="scientific">Mordavella massiliensis</name>
    <dbReference type="NCBI Taxonomy" id="1871024"/>
    <lineage>
        <taxon>Bacteria</taxon>
        <taxon>Bacillati</taxon>
        <taxon>Bacillota</taxon>
        <taxon>Clostridia</taxon>
        <taxon>Eubacteriales</taxon>
        <taxon>Clostridiaceae</taxon>
        <taxon>Mordavella</taxon>
    </lineage>
</organism>
<dbReference type="AlphaFoldDB" id="A0A939BH05"/>